<dbReference type="Proteomes" id="UP000289486">
    <property type="component" value="Segment"/>
</dbReference>
<keyword evidence="3" id="KW-1185">Reference proteome</keyword>
<evidence type="ECO:0000313" key="2">
    <source>
        <dbReference type="EMBL" id="QAX92253.1"/>
    </source>
</evidence>
<dbReference type="EMBL" id="MK388689">
    <property type="protein sequence ID" value="QAX92253.1"/>
    <property type="molecule type" value="Genomic_DNA"/>
</dbReference>
<sequence length="187" mass="20536">MTERDEGTRGNNSASFKKGNKIARNRRVAVNARSHRALLDGLRIAQERARDTEVRLKLEGEGKEIAEVNAILAELEPLTDDEVEVGFWTSVAQFGTDAAKKLIAERINPKPKMPLIKIGANLSREDAVAKISKMMAAGEISPDVAQTMISALNGVAELEERNLMIRMTQLEIEAVERGLLGANEDDD</sequence>
<reference evidence="2 3" key="1">
    <citation type="submission" date="2019-01" db="EMBL/GenBank/DDBJ databases">
        <title>Complete genome sequence of Pantoea phage vB_PagM_LIET2.</title>
        <authorList>
            <person name="Truncaite L."/>
            <person name="Simoliuniene M."/>
            <person name="Kazlauskas D."/>
            <person name="Meskys R."/>
            <person name="Simoliunas E."/>
        </authorList>
    </citation>
    <scope>NUCLEOTIDE SEQUENCE [LARGE SCALE GENOMIC DNA]</scope>
</reference>
<accession>A0A411AVX4</accession>
<organism evidence="2 3">
    <name type="scientific">Pantoea phage vB_PagM_LIET2</name>
    <dbReference type="NCBI Taxonomy" id="2508071"/>
    <lineage>
        <taxon>Viruses</taxon>
        <taxon>Duplodnaviria</taxon>
        <taxon>Heunggongvirae</taxon>
        <taxon>Uroviricota</taxon>
        <taxon>Caudoviricetes</taxon>
        <taxon>Lietduovirus</taxon>
        <taxon>Lietduovirus LIET2</taxon>
    </lineage>
</organism>
<gene>
    <name evidence="2" type="ORF">LIET2_gp001</name>
</gene>
<proteinExistence type="predicted"/>
<evidence type="ECO:0000313" key="3">
    <source>
        <dbReference type="Proteomes" id="UP000289486"/>
    </source>
</evidence>
<name>A0A411AVX4_9CAUD</name>
<feature type="region of interest" description="Disordered" evidence="1">
    <location>
        <begin position="1"/>
        <end position="20"/>
    </location>
</feature>
<evidence type="ECO:0000256" key="1">
    <source>
        <dbReference type="SAM" id="MobiDB-lite"/>
    </source>
</evidence>
<protein>
    <submittedName>
        <fullName evidence="2">Uncharacterized protein</fullName>
    </submittedName>
</protein>